<sequence length="79" mass="9154">MLTQVMNQLIHQVQPVVIHRKAWVVSMLLKVRHLIFRRQRAEQLAVRGGREAIGVSEEHRLRHAAISRGRMSRNCAQPP</sequence>
<accession>A0AAN4Q850</accession>
<proteinExistence type="predicted"/>
<reference evidence="1 2" key="1">
    <citation type="submission" date="2018-04" db="EMBL/GenBank/DDBJ databases">
        <title>Draft genome sequence of Pseudomonas syringae pv. actinidiae biovar 3 strains isolated from kiwifruit in Kagawa prefecture.</title>
        <authorList>
            <person name="Tabuchi M."/>
            <person name="Saito M."/>
            <person name="Fujiwara S."/>
            <person name="Sasa N."/>
            <person name="Akimitsu K."/>
            <person name="Gomi K."/>
            <person name="Konishi-Sugita S."/>
            <person name="Hamano K."/>
            <person name="Kataoka I."/>
        </authorList>
    </citation>
    <scope>NUCLEOTIDE SEQUENCE [LARGE SCALE GENOMIC DNA]</scope>
    <source>
        <strain evidence="1 2">MAFF212211</strain>
    </source>
</reference>
<name>A0AAN4Q850_PSESF</name>
<dbReference type="AlphaFoldDB" id="A0AAN4Q850"/>
<comment type="caution">
    <text evidence="1">The sequence shown here is derived from an EMBL/GenBank/DDBJ whole genome shotgun (WGS) entry which is preliminary data.</text>
</comment>
<evidence type="ECO:0000313" key="2">
    <source>
        <dbReference type="Proteomes" id="UP000248291"/>
    </source>
</evidence>
<gene>
    <name evidence="1" type="ORF">KPSA3_04747</name>
</gene>
<dbReference type="Proteomes" id="UP000248291">
    <property type="component" value="Unassembled WGS sequence"/>
</dbReference>
<evidence type="ECO:0000313" key="1">
    <source>
        <dbReference type="EMBL" id="GBH18756.1"/>
    </source>
</evidence>
<protein>
    <submittedName>
        <fullName evidence="1">Uncharacterized protein</fullName>
    </submittedName>
</protein>
<organism evidence="1 2">
    <name type="scientific">Pseudomonas syringae pv. actinidiae</name>
    <dbReference type="NCBI Taxonomy" id="103796"/>
    <lineage>
        <taxon>Bacteria</taxon>
        <taxon>Pseudomonadati</taxon>
        <taxon>Pseudomonadota</taxon>
        <taxon>Gammaproteobacteria</taxon>
        <taxon>Pseudomonadales</taxon>
        <taxon>Pseudomonadaceae</taxon>
        <taxon>Pseudomonas</taxon>
        <taxon>Pseudomonas syringae</taxon>
    </lineage>
</organism>
<dbReference type="EMBL" id="BGKA01000176">
    <property type="protein sequence ID" value="GBH18756.1"/>
    <property type="molecule type" value="Genomic_DNA"/>
</dbReference>